<reference evidence="2" key="1">
    <citation type="submission" date="2021-01" db="EMBL/GenBank/DDBJ databases">
        <authorList>
            <person name="Corre E."/>
            <person name="Pelletier E."/>
            <person name="Niang G."/>
            <person name="Scheremetjew M."/>
            <person name="Finn R."/>
            <person name="Kale V."/>
            <person name="Holt S."/>
            <person name="Cochrane G."/>
            <person name="Meng A."/>
            <person name="Brown T."/>
            <person name="Cohen L."/>
        </authorList>
    </citation>
    <scope>NUCLEOTIDE SEQUENCE</scope>
    <source>
        <strain evidence="2">SoJaBio B1-5/56/2</strain>
    </source>
</reference>
<proteinExistence type="predicted"/>
<feature type="coiled-coil region" evidence="1">
    <location>
        <begin position="140"/>
        <end position="167"/>
    </location>
</feature>
<evidence type="ECO:0000313" key="2">
    <source>
        <dbReference type="EMBL" id="CAE2309479.1"/>
    </source>
</evidence>
<gene>
    <name evidence="2" type="ORF">NAES01612_LOCUS13208</name>
</gene>
<evidence type="ECO:0000256" key="1">
    <source>
        <dbReference type="SAM" id="Coils"/>
    </source>
</evidence>
<dbReference type="AlphaFoldDB" id="A0A7S4KYU4"/>
<dbReference type="EMBL" id="HBKR01020237">
    <property type="protein sequence ID" value="CAE2309479.1"/>
    <property type="molecule type" value="Transcribed_RNA"/>
</dbReference>
<sequence length="175" mass="19924">MPFTLSVYLPQCGSQMSTADIPSPSDDHETQILLDSSQFEIDRLDFESNRITVSSYRSKLDACAGLVSFTLIAVHTKRVWHKFQPIDSILYRNRFLVPKLPDWAAKITNPAPVLFSPAAGYSLWMGLSGANDWRKTRKELRRIGQQIEEKRELVKNLKGNVREEQKVETLGQSDV</sequence>
<protein>
    <submittedName>
        <fullName evidence="2">Uncharacterized protein</fullName>
    </submittedName>
</protein>
<name>A0A7S4KYU4_9EUKA</name>
<keyword evidence="1" id="KW-0175">Coiled coil</keyword>
<accession>A0A7S4KYU4</accession>
<organism evidence="2">
    <name type="scientific">Paramoeba aestuarina</name>
    <dbReference type="NCBI Taxonomy" id="180227"/>
    <lineage>
        <taxon>Eukaryota</taxon>
        <taxon>Amoebozoa</taxon>
        <taxon>Discosea</taxon>
        <taxon>Flabellinia</taxon>
        <taxon>Dactylopodida</taxon>
        <taxon>Paramoebidae</taxon>
        <taxon>Paramoeba</taxon>
    </lineage>
</organism>